<dbReference type="AlphaFoldDB" id="A0A0E0AU18"/>
<proteinExistence type="predicted"/>
<dbReference type="Proteomes" id="UP000026961">
    <property type="component" value="Chromosome 8"/>
</dbReference>
<dbReference type="Gramene" id="OGLUM08G11670.1">
    <property type="protein sequence ID" value="OGLUM08G11670.1"/>
    <property type="gene ID" value="OGLUM08G11670"/>
</dbReference>
<organism evidence="1">
    <name type="scientific">Oryza glumipatula</name>
    <dbReference type="NCBI Taxonomy" id="40148"/>
    <lineage>
        <taxon>Eukaryota</taxon>
        <taxon>Viridiplantae</taxon>
        <taxon>Streptophyta</taxon>
        <taxon>Embryophyta</taxon>
        <taxon>Tracheophyta</taxon>
        <taxon>Spermatophyta</taxon>
        <taxon>Magnoliopsida</taxon>
        <taxon>Liliopsida</taxon>
        <taxon>Poales</taxon>
        <taxon>Poaceae</taxon>
        <taxon>BOP clade</taxon>
        <taxon>Oryzoideae</taxon>
        <taxon>Oryzeae</taxon>
        <taxon>Oryzinae</taxon>
        <taxon>Oryza</taxon>
    </lineage>
</organism>
<reference evidence="1" key="2">
    <citation type="submission" date="2018-05" db="EMBL/GenBank/DDBJ databases">
        <title>OgluRS3 (Oryza glumaepatula Reference Sequence Version 3).</title>
        <authorList>
            <person name="Zhang J."/>
            <person name="Kudrna D."/>
            <person name="Lee S."/>
            <person name="Talag J."/>
            <person name="Welchert J."/>
            <person name="Wing R.A."/>
        </authorList>
    </citation>
    <scope>NUCLEOTIDE SEQUENCE [LARGE SCALE GENOMIC DNA]</scope>
</reference>
<name>A0A0E0AU18_9ORYZ</name>
<evidence type="ECO:0000313" key="2">
    <source>
        <dbReference type="Proteomes" id="UP000026961"/>
    </source>
</evidence>
<dbReference type="HOGENOM" id="CLU_2625986_0_0_1"/>
<keyword evidence="2" id="KW-1185">Reference proteome</keyword>
<protein>
    <submittedName>
        <fullName evidence="1">Uncharacterized protein</fullName>
    </submittedName>
</protein>
<evidence type="ECO:0000313" key="1">
    <source>
        <dbReference type="EnsemblPlants" id="OGLUM08G11670.1"/>
    </source>
</evidence>
<dbReference type="EnsemblPlants" id="OGLUM08G11670.1">
    <property type="protein sequence ID" value="OGLUM08G11670.1"/>
    <property type="gene ID" value="OGLUM08G11670"/>
</dbReference>
<reference evidence="1" key="1">
    <citation type="submission" date="2015-04" db="UniProtKB">
        <authorList>
            <consortium name="EnsemblPlants"/>
        </authorList>
    </citation>
    <scope>IDENTIFICATION</scope>
</reference>
<sequence>MNSPRCRQVRRGPVPARRRQVKGRWRCSFVGEAASVGVGILTSGKPTAVAAAALSLAESHKEAGGGVKATDANQWRYG</sequence>
<accession>A0A0E0AU18</accession>